<dbReference type="AlphaFoldDB" id="A0A5B7KJQ0"/>
<sequence length="53" mass="6150">MAIFKKKKHPFQERVVVPVAVDEILEVVLLDALEDDMRQVDQMQKLALPPHQL</sequence>
<dbReference type="Proteomes" id="UP000324222">
    <property type="component" value="Unassembled WGS sequence"/>
</dbReference>
<organism evidence="1 2">
    <name type="scientific">Portunus trituberculatus</name>
    <name type="common">Swimming crab</name>
    <name type="synonym">Neptunus trituberculatus</name>
    <dbReference type="NCBI Taxonomy" id="210409"/>
    <lineage>
        <taxon>Eukaryota</taxon>
        <taxon>Metazoa</taxon>
        <taxon>Ecdysozoa</taxon>
        <taxon>Arthropoda</taxon>
        <taxon>Crustacea</taxon>
        <taxon>Multicrustacea</taxon>
        <taxon>Malacostraca</taxon>
        <taxon>Eumalacostraca</taxon>
        <taxon>Eucarida</taxon>
        <taxon>Decapoda</taxon>
        <taxon>Pleocyemata</taxon>
        <taxon>Brachyura</taxon>
        <taxon>Eubrachyura</taxon>
        <taxon>Portunoidea</taxon>
        <taxon>Portunidae</taxon>
        <taxon>Portuninae</taxon>
        <taxon>Portunus</taxon>
    </lineage>
</organism>
<proteinExistence type="predicted"/>
<name>A0A5B7KJQ0_PORTR</name>
<accession>A0A5B7KJQ0</accession>
<evidence type="ECO:0000313" key="1">
    <source>
        <dbReference type="EMBL" id="MPD05528.1"/>
    </source>
</evidence>
<gene>
    <name evidence="1" type="ORF">E2C01_101274</name>
</gene>
<comment type="caution">
    <text evidence="1">The sequence shown here is derived from an EMBL/GenBank/DDBJ whole genome shotgun (WGS) entry which is preliminary data.</text>
</comment>
<reference evidence="1 2" key="1">
    <citation type="submission" date="2019-05" db="EMBL/GenBank/DDBJ databases">
        <title>Another draft genome of Portunus trituberculatus and its Hox gene families provides insights of decapod evolution.</title>
        <authorList>
            <person name="Jeong J.-H."/>
            <person name="Song I."/>
            <person name="Kim S."/>
            <person name="Choi T."/>
            <person name="Kim D."/>
            <person name="Ryu S."/>
            <person name="Kim W."/>
        </authorList>
    </citation>
    <scope>NUCLEOTIDE SEQUENCE [LARGE SCALE GENOMIC DNA]</scope>
    <source>
        <tissue evidence="1">Muscle</tissue>
    </source>
</reference>
<protein>
    <submittedName>
        <fullName evidence="1">Uncharacterized protein</fullName>
    </submittedName>
</protein>
<keyword evidence="2" id="KW-1185">Reference proteome</keyword>
<dbReference type="EMBL" id="VSRR010146449">
    <property type="protein sequence ID" value="MPD05528.1"/>
    <property type="molecule type" value="Genomic_DNA"/>
</dbReference>
<evidence type="ECO:0000313" key="2">
    <source>
        <dbReference type="Proteomes" id="UP000324222"/>
    </source>
</evidence>